<feature type="transmembrane region" description="Helical" evidence="8">
    <location>
        <begin position="9"/>
        <end position="27"/>
    </location>
</feature>
<feature type="transmembrane region" description="Helical" evidence="8">
    <location>
        <begin position="127"/>
        <end position="147"/>
    </location>
</feature>
<evidence type="ECO:0000259" key="9">
    <source>
        <dbReference type="Pfam" id="PF13231"/>
    </source>
</evidence>
<evidence type="ECO:0000313" key="10">
    <source>
        <dbReference type="EMBL" id="OGD85652.1"/>
    </source>
</evidence>
<evidence type="ECO:0000256" key="2">
    <source>
        <dbReference type="ARBA" id="ARBA00022475"/>
    </source>
</evidence>
<feature type="transmembrane region" description="Helical" evidence="8">
    <location>
        <begin position="281"/>
        <end position="300"/>
    </location>
</feature>
<reference evidence="10 11" key="1">
    <citation type="journal article" date="2016" name="Nat. Commun.">
        <title>Thousands of microbial genomes shed light on interconnected biogeochemical processes in an aquifer system.</title>
        <authorList>
            <person name="Anantharaman K."/>
            <person name="Brown C.T."/>
            <person name="Hug L.A."/>
            <person name="Sharon I."/>
            <person name="Castelle C.J."/>
            <person name="Probst A.J."/>
            <person name="Thomas B.C."/>
            <person name="Singh A."/>
            <person name="Wilkins M.J."/>
            <person name="Karaoz U."/>
            <person name="Brodie E.L."/>
            <person name="Williams K.H."/>
            <person name="Hubbard S.S."/>
            <person name="Banfield J.F."/>
        </authorList>
    </citation>
    <scope>NUCLEOTIDE SEQUENCE [LARGE SCALE GENOMIC DNA]</scope>
</reference>
<proteinExistence type="predicted"/>
<keyword evidence="5 8" id="KW-0812">Transmembrane</keyword>
<sequence>MNLKTLKNNLFAVAILIIAFRLLTFGINKPFWGHHDWNSVVYSTIARNYVRYGYFATKFGQVTNQDFQPKNEFGYITHYPPLLPIIISVSFRLFGTTEAAARLPIILFSISLVFFIYLIGKEIHSKLLGLFASATVVFLPIFLYFGKLPVHDTIVPSVSVLGFWAYIKFIKEKKVMYYYLLIGSLIFGGLINWSAFYLAAALAYHQLITKNKTKVRNRILALIPLSVIVFTLHLIHIRLLGLQSQSAFSNFLKRVNPYLTADLYGFTLLKYIRQEILYFKIYYTLPVFLGSAFFICWGFYRLKKKKLDYFGGFVSALFIYGIIQLLVFEQLSFIHDYMIYYLLPFMVLSFAYAIFIIFDKFKNKVIFPLILASLLFLILFNQFKYTQTLLATSVNKRGYKIAQIIKNNTLSGQKAFVTSNSYKEFQDVFIGYYSDREVDYGEQLPGGFDKSFKLIIRPKDHDPLDINSKKLLNDKFPRLEDDDFIWYKIN</sequence>
<keyword evidence="7 8" id="KW-0472">Membrane</keyword>
<evidence type="ECO:0000256" key="8">
    <source>
        <dbReference type="SAM" id="Phobius"/>
    </source>
</evidence>
<dbReference type="PANTHER" id="PTHR33908:SF11">
    <property type="entry name" value="MEMBRANE PROTEIN"/>
    <property type="match status" value="1"/>
</dbReference>
<dbReference type="InterPro" id="IPR050297">
    <property type="entry name" value="LipidA_mod_glycosyltrf_83"/>
</dbReference>
<keyword evidence="3" id="KW-0328">Glycosyltransferase</keyword>
<feature type="transmembrane region" description="Helical" evidence="8">
    <location>
        <begin position="307"/>
        <end position="327"/>
    </location>
</feature>
<evidence type="ECO:0000256" key="4">
    <source>
        <dbReference type="ARBA" id="ARBA00022679"/>
    </source>
</evidence>
<comment type="caution">
    <text evidence="10">The sequence shown here is derived from an EMBL/GenBank/DDBJ whole genome shotgun (WGS) entry which is preliminary data.</text>
</comment>
<dbReference type="Proteomes" id="UP000177069">
    <property type="component" value="Unassembled WGS sequence"/>
</dbReference>
<feature type="transmembrane region" description="Helical" evidence="8">
    <location>
        <begin position="365"/>
        <end position="383"/>
    </location>
</feature>
<dbReference type="GO" id="GO:0016763">
    <property type="term" value="F:pentosyltransferase activity"/>
    <property type="evidence" value="ECO:0007669"/>
    <property type="project" value="TreeGrafter"/>
</dbReference>
<evidence type="ECO:0000256" key="1">
    <source>
        <dbReference type="ARBA" id="ARBA00004651"/>
    </source>
</evidence>
<keyword evidence="4" id="KW-0808">Transferase</keyword>
<feature type="transmembrane region" description="Helical" evidence="8">
    <location>
        <begin position="339"/>
        <end position="358"/>
    </location>
</feature>
<feature type="transmembrane region" description="Helical" evidence="8">
    <location>
        <begin position="219"/>
        <end position="239"/>
    </location>
</feature>
<keyword evidence="2" id="KW-1003">Cell membrane</keyword>
<dbReference type="EMBL" id="MFBA01000018">
    <property type="protein sequence ID" value="OGD85652.1"/>
    <property type="molecule type" value="Genomic_DNA"/>
</dbReference>
<comment type="subcellular location">
    <subcellularLocation>
        <location evidence="1">Cell membrane</location>
        <topology evidence="1">Multi-pass membrane protein</topology>
    </subcellularLocation>
</comment>
<feature type="transmembrane region" description="Helical" evidence="8">
    <location>
        <begin position="99"/>
        <end position="120"/>
    </location>
</feature>
<keyword evidence="6 8" id="KW-1133">Transmembrane helix</keyword>
<dbReference type="PANTHER" id="PTHR33908">
    <property type="entry name" value="MANNOSYLTRANSFERASE YKCB-RELATED"/>
    <property type="match status" value="1"/>
</dbReference>
<dbReference type="AlphaFoldDB" id="A0A1F5G1A2"/>
<feature type="domain" description="Glycosyltransferase RgtA/B/C/D-like" evidence="9">
    <location>
        <begin position="80"/>
        <end position="235"/>
    </location>
</feature>
<dbReference type="InterPro" id="IPR038731">
    <property type="entry name" value="RgtA/B/C-like"/>
</dbReference>
<evidence type="ECO:0000256" key="7">
    <source>
        <dbReference type="ARBA" id="ARBA00023136"/>
    </source>
</evidence>
<dbReference type="Pfam" id="PF13231">
    <property type="entry name" value="PMT_2"/>
    <property type="match status" value="1"/>
</dbReference>
<protein>
    <recommendedName>
        <fullName evidence="9">Glycosyltransferase RgtA/B/C/D-like domain-containing protein</fullName>
    </recommendedName>
</protein>
<evidence type="ECO:0000256" key="6">
    <source>
        <dbReference type="ARBA" id="ARBA00022989"/>
    </source>
</evidence>
<name>A0A1F5G1A2_9BACT</name>
<evidence type="ECO:0000256" key="5">
    <source>
        <dbReference type="ARBA" id="ARBA00022692"/>
    </source>
</evidence>
<evidence type="ECO:0000313" key="11">
    <source>
        <dbReference type="Proteomes" id="UP000177069"/>
    </source>
</evidence>
<dbReference type="GO" id="GO:0005886">
    <property type="term" value="C:plasma membrane"/>
    <property type="evidence" value="ECO:0007669"/>
    <property type="project" value="UniProtKB-SubCell"/>
</dbReference>
<organism evidence="10 11">
    <name type="scientific">Candidatus Curtissbacteria bacterium RIFCSPHIGHO2_01_FULL_41_13</name>
    <dbReference type="NCBI Taxonomy" id="1797745"/>
    <lineage>
        <taxon>Bacteria</taxon>
        <taxon>Candidatus Curtissiibacteriota</taxon>
    </lineage>
</organism>
<feature type="transmembrane region" description="Helical" evidence="8">
    <location>
        <begin position="177"/>
        <end position="199"/>
    </location>
</feature>
<accession>A0A1F5G1A2</accession>
<dbReference type="GO" id="GO:0009103">
    <property type="term" value="P:lipopolysaccharide biosynthetic process"/>
    <property type="evidence" value="ECO:0007669"/>
    <property type="project" value="UniProtKB-ARBA"/>
</dbReference>
<evidence type="ECO:0000256" key="3">
    <source>
        <dbReference type="ARBA" id="ARBA00022676"/>
    </source>
</evidence>
<gene>
    <name evidence="10" type="ORF">A2696_03190</name>
</gene>